<proteinExistence type="inferred from homology"/>
<protein>
    <submittedName>
        <fullName evidence="8">Na+/solute symporter</fullName>
    </submittedName>
</protein>
<sequence>MEQLTSLDFSIIAGYLVLTLLIGLFFSKRASQNVGEFFLSGRKLPWWIAGTGMVATTFAADTPLAVTGLVAKHGIAGNWLWWTFVSGGMLTVFFFARLWRRANILTDLEFIELRYSGKPAQFLRGFKALYFGLFINAVIIGWVNLAMYKIIRIMLPELNPEISIVACVMLTTLYSGLSGLWGVTITDMVQFVISMTGCIILAILALQAPEITQAGGITNALPEWMFSFFPSITANPSAEGSGGTLELTFAAFAAFAFIQWWASWYPGSEPGGGGYIAQRMMSAKDEKHSLLATLWFIIAHYCLRPWPWIIIGLASLVLFPDLPADQKEDGFVYVMQSLLPPGLKGLLIAAFLAAYMSTLSTHLNWGTSYLVNDFYKRFIKTEASSAHYVTIAKVFTACVAVFSLFITFFVLETITGAWEFIIQCGAGTGFVLILRWYWWRLNAWSEIVSMIAPFAAYAWLVLYTDITFPGSIYLIVLFTIAATLLVTYATPATDEKQLQSFYSVTRVGGFFWKKISDQMPDVVSDKGFFRLFLDWISGIILVYSILFGTGKIIFGEPMEAIMYYGAALLAGIFIYTDLSRRGWNQLS</sequence>
<evidence type="ECO:0000256" key="5">
    <source>
        <dbReference type="ARBA" id="ARBA00023136"/>
    </source>
</evidence>
<dbReference type="Pfam" id="PF00474">
    <property type="entry name" value="SSF"/>
    <property type="match status" value="1"/>
</dbReference>
<dbReference type="EMBL" id="CP001101">
    <property type="protein sequence ID" value="ACE04058.1"/>
    <property type="molecule type" value="Genomic_DNA"/>
</dbReference>
<dbReference type="eggNOG" id="COG0591">
    <property type="taxonomic scope" value="Bacteria"/>
</dbReference>
<feature type="transmembrane region" description="Helical" evidence="7">
    <location>
        <begin position="532"/>
        <end position="554"/>
    </location>
</feature>
<feature type="transmembrane region" description="Helical" evidence="7">
    <location>
        <begin position="447"/>
        <end position="466"/>
    </location>
</feature>
<name>B3EQM5_CHLPB</name>
<organism evidence="8">
    <name type="scientific">Chlorobium phaeobacteroides (strain BS1)</name>
    <dbReference type="NCBI Taxonomy" id="331678"/>
    <lineage>
        <taxon>Bacteria</taxon>
        <taxon>Pseudomonadati</taxon>
        <taxon>Chlorobiota</taxon>
        <taxon>Chlorobiia</taxon>
        <taxon>Chlorobiales</taxon>
        <taxon>Chlorobiaceae</taxon>
        <taxon>Chlorobium/Pelodictyon group</taxon>
        <taxon>Chlorobium</taxon>
    </lineage>
</organism>
<dbReference type="CDD" id="cd11477">
    <property type="entry name" value="SLC5sbd_u1"/>
    <property type="match status" value="1"/>
</dbReference>
<feature type="transmembrane region" description="Helical" evidence="7">
    <location>
        <begin position="345"/>
        <end position="365"/>
    </location>
</feature>
<comment type="similarity">
    <text evidence="2 6">Belongs to the sodium:solute symporter (SSF) (TC 2.A.21) family.</text>
</comment>
<dbReference type="KEGG" id="cpb:Cphamn1_1120"/>
<dbReference type="GO" id="GO:0005886">
    <property type="term" value="C:plasma membrane"/>
    <property type="evidence" value="ECO:0007669"/>
    <property type="project" value="TreeGrafter"/>
</dbReference>
<keyword evidence="5 7" id="KW-0472">Membrane</keyword>
<accession>B3EQM5</accession>
<evidence type="ECO:0000256" key="3">
    <source>
        <dbReference type="ARBA" id="ARBA00022692"/>
    </source>
</evidence>
<evidence type="ECO:0000256" key="6">
    <source>
        <dbReference type="RuleBase" id="RU362091"/>
    </source>
</evidence>
<dbReference type="HOGENOM" id="CLU_019510_0_0_10"/>
<keyword evidence="4 7" id="KW-1133">Transmembrane helix</keyword>
<feature type="transmembrane region" description="Helical" evidence="7">
    <location>
        <begin position="46"/>
        <end position="67"/>
    </location>
</feature>
<dbReference type="Gene3D" id="1.20.1730.10">
    <property type="entry name" value="Sodium/glucose cotransporter"/>
    <property type="match status" value="1"/>
</dbReference>
<dbReference type="GO" id="GO:0005412">
    <property type="term" value="F:D-glucose:sodium symporter activity"/>
    <property type="evidence" value="ECO:0007669"/>
    <property type="project" value="TreeGrafter"/>
</dbReference>
<dbReference type="InterPro" id="IPR001734">
    <property type="entry name" value="Na/solute_symporter"/>
</dbReference>
<feature type="transmembrane region" description="Helical" evidence="7">
    <location>
        <begin position="79"/>
        <end position="99"/>
    </location>
</feature>
<evidence type="ECO:0000256" key="2">
    <source>
        <dbReference type="ARBA" id="ARBA00006434"/>
    </source>
</evidence>
<comment type="subcellular location">
    <subcellularLocation>
        <location evidence="1">Membrane</location>
        <topology evidence="1">Multi-pass membrane protein</topology>
    </subcellularLocation>
</comment>
<evidence type="ECO:0000256" key="1">
    <source>
        <dbReference type="ARBA" id="ARBA00004141"/>
    </source>
</evidence>
<reference evidence="8" key="1">
    <citation type="submission" date="2008-06" db="EMBL/GenBank/DDBJ databases">
        <title>Complete sequence of Chlorobium phaeobacteroides BS1.</title>
        <authorList>
            <consortium name="US DOE Joint Genome Institute"/>
            <person name="Lucas S."/>
            <person name="Copeland A."/>
            <person name="Lapidus A."/>
            <person name="Glavina del Rio T."/>
            <person name="Dalin E."/>
            <person name="Tice H."/>
            <person name="Bruce D."/>
            <person name="Goodwin L."/>
            <person name="Pitluck S."/>
            <person name="Schmutz J."/>
            <person name="Larimer F."/>
            <person name="Land M."/>
            <person name="Hauser L."/>
            <person name="Kyrpides N."/>
            <person name="Ovchinnikova G."/>
            <person name="Li T."/>
            <person name="Liu Z."/>
            <person name="Zhao F."/>
            <person name="Overmann J."/>
            <person name="Bryant D.A."/>
            <person name="Richardson P."/>
        </authorList>
    </citation>
    <scope>NUCLEOTIDE SEQUENCE [LARGE SCALE GENOMIC DNA]</scope>
    <source>
        <strain evidence="8">BS1</strain>
    </source>
</reference>
<dbReference type="PANTHER" id="PTHR11819:SF77">
    <property type="entry name" value="SODIUM_GLUCOSE COTRANSPORT PROTEIN"/>
    <property type="match status" value="1"/>
</dbReference>
<evidence type="ECO:0000256" key="7">
    <source>
        <dbReference type="SAM" id="Phobius"/>
    </source>
</evidence>
<feature type="transmembrane region" description="Helical" evidence="7">
    <location>
        <begin position="417"/>
        <end position="438"/>
    </location>
</feature>
<dbReference type="AlphaFoldDB" id="B3EQM5"/>
<gene>
    <name evidence="8" type="ordered locus">Cphamn1_1120</name>
</gene>
<dbReference type="STRING" id="331678.Cphamn1_1120"/>
<evidence type="ECO:0000313" key="8">
    <source>
        <dbReference type="EMBL" id="ACE04058.1"/>
    </source>
</evidence>
<feature type="transmembrane region" description="Helical" evidence="7">
    <location>
        <begin position="472"/>
        <end position="490"/>
    </location>
</feature>
<evidence type="ECO:0000256" key="4">
    <source>
        <dbReference type="ARBA" id="ARBA00022989"/>
    </source>
</evidence>
<feature type="transmembrane region" description="Helical" evidence="7">
    <location>
        <begin position="188"/>
        <end position="206"/>
    </location>
</feature>
<dbReference type="InterPro" id="IPR038377">
    <property type="entry name" value="Na/Glc_symporter_sf"/>
</dbReference>
<dbReference type="PANTHER" id="PTHR11819">
    <property type="entry name" value="SOLUTE CARRIER FAMILY 5"/>
    <property type="match status" value="1"/>
</dbReference>
<feature type="transmembrane region" description="Helical" evidence="7">
    <location>
        <begin position="7"/>
        <end position="26"/>
    </location>
</feature>
<feature type="transmembrane region" description="Helical" evidence="7">
    <location>
        <begin position="162"/>
        <end position="182"/>
    </location>
</feature>
<dbReference type="PROSITE" id="PS50283">
    <property type="entry name" value="NA_SOLUT_SYMP_3"/>
    <property type="match status" value="1"/>
</dbReference>
<feature type="transmembrane region" description="Helical" evidence="7">
    <location>
        <begin position="128"/>
        <end position="150"/>
    </location>
</feature>
<dbReference type="OrthoDB" id="9761931at2"/>
<feature type="transmembrane region" description="Helical" evidence="7">
    <location>
        <begin position="386"/>
        <end position="411"/>
    </location>
</feature>
<feature type="transmembrane region" description="Helical" evidence="7">
    <location>
        <begin position="560"/>
        <end position="578"/>
    </location>
</feature>
<feature type="transmembrane region" description="Helical" evidence="7">
    <location>
        <begin position="289"/>
        <end position="319"/>
    </location>
</feature>
<keyword evidence="3 7" id="KW-0812">Transmembrane</keyword>